<keyword evidence="5" id="KW-1185">Reference proteome</keyword>
<dbReference type="PATRIC" id="fig|44252.3.peg.1971"/>
<dbReference type="OrthoDB" id="47652at2"/>
<dbReference type="PANTHER" id="PTHR33219">
    <property type="entry name" value="YLMG HOMOLOG PROTEIN 2, CHLOROPLASTIC"/>
    <property type="match status" value="1"/>
</dbReference>
<dbReference type="RefSeq" id="WP_036621420.1">
    <property type="nucleotide sequence ID" value="NZ_BGML01000009.1"/>
</dbReference>
<dbReference type="EMBL" id="JMQA01000020">
    <property type="protein sequence ID" value="KFN09887.1"/>
    <property type="molecule type" value="Genomic_DNA"/>
</dbReference>
<organism evidence="3 5">
    <name type="scientific">Paenibacillus macerans</name>
    <name type="common">Bacillus macerans</name>
    <dbReference type="NCBI Taxonomy" id="44252"/>
    <lineage>
        <taxon>Bacteria</taxon>
        <taxon>Bacillati</taxon>
        <taxon>Bacillota</taxon>
        <taxon>Bacilli</taxon>
        <taxon>Bacillales</taxon>
        <taxon>Paenibacillaceae</taxon>
        <taxon>Paenibacillus</taxon>
    </lineage>
</organism>
<comment type="caution">
    <text evidence="3">The sequence shown here is derived from an EMBL/GenBank/DDBJ whole genome shotgun (WGS) entry which is preliminary data.</text>
</comment>
<evidence type="ECO:0000313" key="6">
    <source>
        <dbReference type="Proteomes" id="UP000442469"/>
    </source>
</evidence>
<accession>A0A090ZGV1</accession>
<reference evidence="3 5" key="1">
    <citation type="submission" date="2014-04" db="EMBL/GenBank/DDBJ databases">
        <authorList>
            <person name="Bishop-Lilly K.A."/>
            <person name="Broomall S.M."/>
            <person name="Chain P.S."/>
            <person name="Chertkov O."/>
            <person name="Coyne S.R."/>
            <person name="Daligault H.E."/>
            <person name="Davenport K.W."/>
            <person name="Erkkila T."/>
            <person name="Frey K.G."/>
            <person name="Gibbons H.S."/>
            <person name="Gu W."/>
            <person name="Jaissle J."/>
            <person name="Johnson S.L."/>
            <person name="Koroleva G.I."/>
            <person name="Ladner J.T."/>
            <person name="Lo C.-C."/>
            <person name="Minogue T.D."/>
            <person name="Munk C."/>
            <person name="Palacios G.F."/>
            <person name="Redden C.L."/>
            <person name="Rosenzweig C.N."/>
            <person name="Scholz M.B."/>
            <person name="Teshima H."/>
            <person name="Xu Y."/>
        </authorList>
    </citation>
    <scope>NUCLEOTIDE SEQUENCE [LARGE SCALE GENOMIC DNA]</scope>
    <source>
        <strain evidence="3 5">8244</strain>
    </source>
</reference>
<dbReference type="Proteomes" id="UP000442469">
    <property type="component" value="Unassembled WGS sequence"/>
</dbReference>
<keyword evidence="2" id="KW-0812">Transmembrane</keyword>
<evidence type="ECO:0000256" key="1">
    <source>
        <dbReference type="ARBA" id="ARBA00010894"/>
    </source>
</evidence>
<dbReference type="PANTHER" id="PTHR33219:SF14">
    <property type="entry name" value="PROTEIN COFACTOR ASSEMBLY OF COMPLEX C SUBUNIT B CCB3, CHLOROPLASTIC-RELATED"/>
    <property type="match status" value="1"/>
</dbReference>
<name>A0A090ZGV1_PAEMA</name>
<keyword evidence="2" id="KW-0472">Membrane</keyword>
<dbReference type="Pfam" id="PF02325">
    <property type="entry name" value="CCB3_YggT"/>
    <property type="match status" value="1"/>
</dbReference>
<feature type="transmembrane region" description="Helical" evidence="2">
    <location>
        <begin position="67"/>
        <end position="88"/>
    </location>
</feature>
<dbReference type="InterPro" id="IPR003425">
    <property type="entry name" value="CCB3/YggT"/>
</dbReference>
<dbReference type="STRING" id="44252.DJ90_718"/>
<evidence type="ECO:0000313" key="3">
    <source>
        <dbReference type="EMBL" id="KFN09887.1"/>
    </source>
</evidence>
<dbReference type="Proteomes" id="UP000029278">
    <property type="component" value="Unassembled WGS sequence"/>
</dbReference>
<comment type="similarity">
    <text evidence="1">Belongs to the YggT family.</text>
</comment>
<proteinExistence type="inferred from homology"/>
<protein>
    <submittedName>
        <fullName evidence="3 4">YGGT family protein</fullName>
    </submittedName>
</protein>
<sequence>MVGTLLDVVDIIYRIYYWMIIIYIFMSWVPNVRESFIGEFLGKMVEPYLAPFRRIVPPLGMIDFSPIVALLALWLASFGLKSLLIFVFG</sequence>
<evidence type="ECO:0000256" key="2">
    <source>
        <dbReference type="SAM" id="Phobius"/>
    </source>
</evidence>
<evidence type="ECO:0000313" key="4">
    <source>
        <dbReference type="EMBL" id="MUG22844.1"/>
    </source>
</evidence>
<evidence type="ECO:0000313" key="5">
    <source>
        <dbReference type="Proteomes" id="UP000029278"/>
    </source>
</evidence>
<dbReference type="GO" id="GO:0016020">
    <property type="term" value="C:membrane"/>
    <property type="evidence" value="ECO:0007669"/>
    <property type="project" value="InterPro"/>
</dbReference>
<keyword evidence="2" id="KW-1133">Transmembrane helix</keyword>
<feature type="transmembrane region" description="Helical" evidence="2">
    <location>
        <begin position="12"/>
        <end position="29"/>
    </location>
</feature>
<gene>
    <name evidence="3" type="ORF">DJ90_718</name>
    <name evidence="4" type="ORF">GNQ08_10510</name>
</gene>
<reference evidence="4 6" key="2">
    <citation type="submission" date="2019-11" db="EMBL/GenBank/DDBJ databases">
        <title>Draft genome sequences of five Paenibacillus species of dairy origin.</title>
        <authorList>
            <person name="Olajide A.M."/>
            <person name="Chen S."/>
            <person name="Lapointe G."/>
        </authorList>
    </citation>
    <scope>NUCLEOTIDE SEQUENCE [LARGE SCALE GENOMIC DNA]</scope>
    <source>
        <strain evidence="4 6">3CT49</strain>
    </source>
</reference>
<dbReference type="AlphaFoldDB" id="A0A090ZGV1"/>
<dbReference type="HOGENOM" id="CLU_136788_4_3_9"/>
<dbReference type="EMBL" id="WNZZ01000006">
    <property type="protein sequence ID" value="MUG22844.1"/>
    <property type="molecule type" value="Genomic_DNA"/>
</dbReference>